<dbReference type="Gene3D" id="1.10.1330.10">
    <property type="entry name" value="Dockerin domain"/>
    <property type="match status" value="1"/>
</dbReference>
<dbReference type="Gene3D" id="2.60.40.10">
    <property type="entry name" value="Immunoglobulins"/>
    <property type="match status" value="1"/>
</dbReference>
<evidence type="ECO:0000256" key="2">
    <source>
        <dbReference type="ARBA" id="ARBA00022525"/>
    </source>
</evidence>
<proteinExistence type="predicted"/>
<dbReference type="InterPro" id="IPR013783">
    <property type="entry name" value="Ig-like_fold"/>
</dbReference>
<evidence type="ECO:0000256" key="3">
    <source>
        <dbReference type="ARBA" id="ARBA00022729"/>
    </source>
</evidence>
<name>A0A2S8GUP8_9BACT</name>
<dbReference type="EMBL" id="PUHZ01000001">
    <property type="protein sequence ID" value="PQO48158.1"/>
    <property type="molecule type" value="Genomic_DNA"/>
</dbReference>
<feature type="region of interest" description="Disordered" evidence="4">
    <location>
        <begin position="1"/>
        <end position="25"/>
    </location>
</feature>
<dbReference type="InterPro" id="IPR036439">
    <property type="entry name" value="Dockerin_dom_sf"/>
</dbReference>
<protein>
    <recommendedName>
        <fullName evidence="5">SD-repeat containing protein B domain-containing protein</fullName>
    </recommendedName>
</protein>
<evidence type="ECO:0000313" key="6">
    <source>
        <dbReference type="EMBL" id="PQO48158.1"/>
    </source>
</evidence>
<dbReference type="GO" id="GO:0000272">
    <property type="term" value="P:polysaccharide catabolic process"/>
    <property type="evidence" value="ECO:0007669"/>
    <property type="project" value="InterPro"/>
</dbReference>
<dbReference type="InterPro" id="IPR033764">
    <property type="entry name" value="Sdr_B"/>
</dbReference>
<dbReference type="RefSeq" id="WP_105333389.1">
    <property type="nucleotide sequence ID" value="NZ_PUHZ01000001.1"/>
</dbReference>
<keyword evidence="3" id="KW-0732">Signal</keyword>
<keyword evidence="2" id="KW-0964">Secreted</keyword>
<comment type="caution">
    <text evidence="6">The sequence shown here is derived from an EMBL/GenBank/DDBJ whole genome shotgun (WGS) entry which is preliminary data.</text>
</comment>
<accession>A0A2S8GUP8</accession>
<dbReference type="GO" id="GO:0005576">
    <property type="term" value="C:extracellular region"/>
    <property type="evidence" value="ECO:0007669"/>
    <property type="project" value="UniProtKB-SubCell"/>
</dbReference>
<dbReference type="InterPro" id="IPR018247">
    <property type="entry name" value="EF_Hand_1_Ca_BS"/>
</dbReference>
<reference evidence="6 7" key="1">
    <citation type="submission" date="2018-02" db="EMBL/GenBank/DDBJ databases">
        <title>Comparative genomes isolates from brazilian mangrove.</title>
        <authorList>
            <person name="Araujo J.E."/>
            <person name="Taketani R.G."/>
            <person name="Silva M.C.P."/>
            <person name="Loureco M.V."/>
            <person name="Andreote F.D."/>
        </authorList>
    </citation>
    <scope>NUCLEOTIDE SEQUENCE [LARGE SCALE GENOMIC DNA]</scope>
    <source>
        <strain evidence="6 7">Nap-Phe MGV</strain>
    </source>
</reference>
<evidence type="ECO:0000256" key="1">
    <source>
        <dbReference type="ARBA" id="ARBA00004613"/>
    </source>
</evidence>
<comment type="subcellular location">
    <subcellularLocation>
        <location evidence="1">Secreted</location>
    </subcellularLocation>
</comment>
<dbReference type="AlphaFoldDB" id="A0A2S8GUP8"/>
<dbReference type="GO" id="GO:0004553">
    <property type="term" value="F:hydrolase activity, hydrolyzing O-glycosyl compounds"/>
    <property type="evidence" value="ECO:0007669"/>
    <property type="project" value="InterPro"/>
</dbReference>
<gene>
    <name evidence="6" type="ORF">C5Y93_00305</name>
</gene>
<feature type="domain" description="SD-repeat containing protein B" evidence="5">
    <location>
        <begin position="580"/>
        <end position="656"/>
    </location>
</feature>
<dbReference type="InterPro" id="IPR002105">
    <property type="entry name" value="Dockerin_1_rpt"/>
</dbReference>
<dbReference type="Pfam" id="PF00404">
    <property type="entry name" value="Dockerin_1"/>
    <property type="match status" value="1"/>
</dbReference>
<dbReference type="Proteomes" id="UP000237819">
    <property type="component" value="Unassembled WGS sequence"/>
</dbReference>
<dbReference type="OrthoDB" id="227982at2"/>
<evidence type="ECO:0000256" key="4">
    <source>
        <dbReference type="SAM" id="MobiDB-lite"/>
    </source>
</evidence>
<sequence>MKKSKSRQHRVPSHSLKRAKRQRGFRRMEQLESRAMLAADVVSPWHNEVMPTDVNSDGTLDQQDIEILVGELKSMKQGAAAARSGLLEGEQSLYLDVDNDGKLTSRDLLTAINALTLEGEPDVAPSDVRADFDLEIVYDGITSEGGSKTVPLNSEFTLNVYVRDESPVPAGFLTALVDITFDSTKLTIDDLSSDIQLGSDFVEFPPNGDTPSLVTPYGGKYAIDNQFSEPGKLKWMGGNIATLPNVSDPGSTKLLVSITFRAIAEGPVDFSVDISPFSLNVPDDPDAEQVSFNQETRSGETVNPDENLSATFWNGGIGNDQVVRFDGGTVSIDIQDIPSNGANFDAYDVNENYQEGDNDPPVVTIGGVQYYVLDVLANDRDGAGNLVAGDRSRFNIDSFTQPTSGTVTLQTDAQNVPEIAATGITSHQVLLYQLAVDSGGVVDSFEYTTTDEGVTDNAGTTSASVVVNVADIFIDPTADSPTYQLAAGDTVTGDVTDLVALNNGTNLTFVGYDVAPNIQGEFTFDPLNPVDWAYTSDTPGLVETNVVTYNFTYEDSQGETQPLSGTLSFQTFFDGLLQGVVYFDSDNDGVVDENADIDASPELRIGGVTIQARDGSGNTYTTETDAYGSYSFVNLDEGTYSVSVIDPRFTRKGKTTAGGFALNGNEISGITIGGSDPAQVMGLNFGYRGRDLAYIGFADSLASNTEDSITLAFSKSGGTTSLEWYAVDEGWDRLVNINPAYINLDAATKSLQVAFEVSVAGLDDPAYVVQAYSPSTVGYHIVAETDEGIIIRINGSASQSMTNLAAVDAMFAGL</sequence>
<dbReference type="PROSITE" id="PS00018">
    <property type="entry name" value="EF_HAND_1"/>
    <property type="match status" value="2"/>
</dbReference>
<dbReference type="SUPFAM" id="SSF117074">
    <property type="entry name" value="Hypothetical protein PA1324"/>
    <property type="match status" value="1"/>
</dbReference>
<organism evidence="6 7">
    <name type="scientific">Blastopirellula marina</name>
    <dbReference type="NCBI Taxonomy" id="124"/>
    <lineage>
        <taxon>Bacteria</taxon>
        <taxon>Pseudomonadati</taxon>
        <taxon>Planctomycetota</taxon>
        <taxon>Planctomycetia</taxon>
        <taxon>Pirellulales</taxon>
        <taxon>Pirellulaceae</taxon>
        <taxon>Blastopirellula</taxon>
    </lineage>
</organism>
<evidence type="ECO:0000259" key="5">
    <source>
        <dbReference type="Pfam" id="PF17210"/>
    </source>
</evidence>
<evidence type="ECO:0000313" key="7">
    <source>
        <dbReference type="Proteomes" id="UP000237819"/>
    </source>
</evidence>
<dbReference type="Pfam" id="PF17210">
    <property type="entry name" value="SdrD_B"/>
    <property type="match status" value="1"/>
</dbReference>